<reference evidence="1" key="1">
    <citation type="journal article" date="2015" name="Nature">
        <title>Complex archaea that bridge the gap between prokaryotes and eukaryotes.</title>
        <authorList>
            <person name="Spang A."/>
            <person name="Saw J.H."/>
            <person name="Jorgensen S.L."/>
            <person name="Zaremba-Niedzwiedzka K."/>
            <person name="Martijn J."/>
            <person name="Lind A.E."/>
            <person name="van Eijk R."/>
            <person name="Schleper C."/>
            <person name="Guy L."/>
            <person name="Ettema T.J."/>
        </authorList>
    </citation>
    <scope>NUCLEOTIDE SEQUENCE</scope>
</reference>
<comment type="caution">
    <text evidence="1">The sequence shown here is derived from an EMBL/GenBank/DDBJ whole genome shotgun (WGS) entry which is preliminary data.</text>
</comment>
<accession>A0A0F9NHT4</accession>
<dbReference type="EMBL" id="LAZR01003369">
    <property type="protein sequence ID" value="KKN19075.1"/>
    <property type="molecule type" value="Genomic_DNA"/>
</dbReference>
<evidence type="ECO:0000313" key="1">
    <source>
        <dbReference type="EMBL" id="KKN19075.1"/>
    </source>
</evidence>
<dbReference type="AlphaFoldDB" id="A0A0F9NHT4"/>
<protein>
    <submittedName>
        <fullName evidence="1">Uncharacterized protein</fullName>
    </submittedName>
</protein>
<gene>
    <name evidence="1" type="ORF">LCGC14_0949410</name>
</gene>
<proteinExistence type="predicted"/>
<organism evidence="1">
    <name type="scientific">marine sediment metagenome</name>
    <dbReference type="NCBI Taxonomy" id="412755"/>
    <lineage>
        <taxon>unclassified sequences</taxon>
        <taxon>metagenomes</taxon>
        <taxon>ecological metagenomes</taxon>
    </lineage>
</organism>
<name>A0A0F9NHT4_9ZZZZ</name>
<sequence>MISELKRFDLKVLNQVRCELVDPSYSMFKLFDIYEIGIDGISNNEYNCGYSYKKFHIMNQGILTYLKARIKIIKYLD</sequence>